<dbReference type="GO" id="GO:0008811">
    <property type="term" value="F:chloramphenicol O-acetyltransferase activity"/>
    <property type="evidence" value="ECO:0007669"/>
    <property type="project" value="InterPro"/>
</dbReference>
<evidence type="ECO:0000313" key="2">
    <source>
        <dbReference type="EMBL" id="MBO8414639.1"/>
    </source>
</evidence>
<keyword evidence="1" id="KW-0812">Transmembrane</keyword>
<evidence type="ECO:0008006" key="4">
    <source>
        <dbReference type="Google" id="ProtNLM"/>
    </source>
</evidence>
<dbReference type="Pfam" id="PF00302">
    <property type="entry name" value="CAT"/>
    <property type="match status" value="1"/>
</dbReference>
<evidence type="ECO:0000313" key="3">
    <source>
        <dbReference type="Proteomes" id="UP000823629"/>
    </source>
</evidence>
<sequence length="231" mass="27104">MKKLDLKHYIKRNQYNYFKTYLNPTYGFNVDIDVTKLIELNKEKNVSFFIVFMYYLMLGLNSVYELRLREIKNEVYECETVNPTFTVLNNSGVYLNSGFEMDFDFDAFTKKCREIIEITKTLDIDDNLDRFPICNDPSAVYATTIPTLNYTSMSHPIPLGNYDSMSVTRACFGKYFFKENKCYVNLNLTVSHTLVDGLPLAQAFNNIQTLVLLPPKEAYEKYLELRKKYQK</sequence>
<keyword evidence="1" id="KW-0472">Membrane</keyword>
<keyword evidence="1" id="KW-1133">Transmembrane helix</keyword>
<feature type="transmembrane region" description="Helical" evidence="1">
    <location>
        <begin position="46"/>
        <end position="64"/>
    </location>
</feature>
<gene>
    <name evidence="2" type="ORF">IAC78_04135</name>
</gene>
<dbReference type="PANTHER" id="PTHR38474:SF1">
    <property type="entry name" value="SLR0299 PROTEIN"/>
    <property type="match status" value="1"/>
</dbReference>
<accession>A0A9D9GSB0</accession>
<dbReference type="SUPFAM" id="SSF52777">
    <property type="entry name" value="CoA-dependent acyltransferases"/>
    <property type="match status" value="1"/>
</dbReference>
<organism evidence="2 3">
    <name type="scientific">Candidatus Scatoplasma merdavium</name>
    <dbReference type="NCBI Taxonomy" id="2840932"/>
    <lineage>
        <taxon>Bacteria</taxon>
        <taxon>Bacillati</taxon>
        <taxon>Bacillota</taxon>
        <taxon>Bacilli</taxon>
        <taxon>Bacillales</taxon>
        <taxon>Candidatus Scatoplasma</taxon>
    </lineage>
</organism>
<protein>
    <recommendedName>
        <fullName evidence="4">Chloramphenicol acetyltransferase</fullName>
    </recommendedName>
</protein>
<reference evidence="2" key="1">
    <citation type="submission" date="2020-10" db="EMBL/GenBank/DDBJ databases">
        <authorList>
            <person name="Gilroy R."/>
        </authorList>
    </citation>
    <scope>NUCLEOTIDE SEQUENCE</scope>
    <source>
        <strain evidence="2">1748</strain>
    </source>
</reference>
<dbReference type="AlphaFoldDB" id="A0A9D9GSB0"/>
<dbReference type="SMART" id="SM01059">
    <property type="entry name" value="CAT"/>
    <property type="match status" value="1"/>
</dbReference>
<dbReference type="InterPro" id="IPR023213">
    <property type="entry name" value="CAT-like_dom_sf"/>
</dbReference>
<comment type="caution">
    <text evidence="2">The sequence shown here is derived from an EMBL/GenBank/DDBJ whole genome shotgun (WGS) entry which is preliminary data.</text>
</comment>
<evidence type="ECO:0000256" key="1">
    <source>
        <dbReference type="SAM" id="Phobius"/>
    </source>
</evidence>
<dbReference type="InterPro" id="IPR001707">
    <property type="entry name" value="Cmp_AcTrfase"/>
</dbReference>
<name>A0A9D9GSB0_9BACL</name>
<dbReference type="PANTHER" id="PTHR38474">
    <property type="entry name" value="SLR0299 PROTEIN"/>
    <property type="match status" value="1"/>
</dbReference>
<dbReference type="Gene3D" id="3.30.559.10">
    <property type="entry name" value="Chloramphenicol acetyltransferase-like domain"/>
    <property type="match status" value="1"/>
</dbReference>
<reference evidence="2" key="2">
    <citation type="journal article" date="2021" name="PeerJ">
        <title>Extensive microbial diversity within the chicken gut microbiome revealed by metagenomics and culture.</title>
        <authorList>
            <person name="Gilroy R."/>
            <person name="Ravi A."/>
            <person name="Getino M."/>
            <person name="Pursley I."/>
            <person name="Horton D.L."/>
            <person name="Alikhan N.F."/>
            <person name="Baker D."/>
            <person name="Gharbi K."/>
            <person name="Hall N."/>
            <person name="Watson M."/>
            <person name="Adriaenssens E.M."/>
            <person name="Foster-Nyarko E."/>
            <person name="Jarju S."/>
            <person name="Secka A."/>
            <person name="Antonio M."/>
            <person name="Oren A."/>
            <person name="Chaudhuri R.R."/>
            <person name="La Ragione R."/>
            <person name="Hildebrand F."/>
            <person name="Pallen M.J."/>
        </authorList>
    </citation>
    <scope>NUCLEOTIDE SEQUENCE</scope>
    <source>
        <strain evidence="2">1748</strain>
    </source>
</reference>
<dbReference type="EMBL" id="JADING010000119">
    <property type="protein sequence ID" value="MBO8414639.1"/>
    <property type="molecule type" value="Genomic_DNA"/>
</dbReference>
<proteinExistence type="predicted"/>
<dbReference type="Proteomes" id="UP000823629">
    <property type="component" value="Unassembled WGS sequence"/>
</dbReference>